<evidence type="ECO:0000256" key="5">
    <source>
        <dbReference type="PIRSR" id="PIRSR017617-1"/>
    </source>
</evidence>
<comment type="similarity">
    <text evidence="2">Belongs to the threonine aldolase family.</text>
</comment>
<protein>
    <submittedName>
        <fullName evidence="7">Threonine aldolase</fullName>
    </submittedName>
</protein>
<keyword evidence="4" id="KW-0456">Lyase</keyword>
<accession>A0A1F5VRW6</accession>
<dbReference type="EMBL" id="MFGW01000098">
    <property type="protein sequence ID" value="OGF66067.1"/>
    <property type="molecule type" value="Genomic_DNA"/>
</dbReference>
<name>A0A1F5VRW6_9BACT</name>
<gene>
    <name evidence="7" type="ORF">A2Y62_00190</name>
</gene>
<dbReference type="InterPro" id="IPR023603">
    <property type="entry name" value="Low_specificity_L-TA-like"/>
</dbReference>
<dbReference type="AlphaFoldDB" id="A0A1F5VRW6"/>
<dbReference type="FunFam" id="3.40.640.10:FF:000030">
    <property type="entry name" value="Low-specificity L-threonine aldolase"/>
    <property type="match status" value="1"/>
</dbReference>
<evidence type="ECO:0000256" key="3">
    <source>
        <dbReference type="ARBA" id="ARBA00022898"/>
    </source>
</evidence>
<dbReference type="PIRSF" id="PIRSF017617">
    <property type="entry name" value="Thr_aldolase"/>
    <property type="match status" value="1"/>
</dbReference>
<dbReference type="GO" id="GO:0005829">
    <property type="term" value="C:cytosol"/>
    <property type="evidence" value="ECO:0007669"/>
    <property type="project" value="TreeGrafter"/>
</dbReference>
<evidence type="ECO:0000256" key="4">
    <source>
        <dbReference type="ARBA" id="ARBA00023239"/>
    </source>
</evidence>
<dbReference type="GO" id="GO:0006545">
    <property type="term" value="P:glycine biosynthetic process"/>
    <property type="evidence" value="ECO:0007669"/>
    <property type="project" value="TreeGrafter"/>
</dbReference>
<evidence type="ECO:0000313" key="8">
    <source>
        <dbReference type="Proteomes" id="UP000178943"/>
    </source>
</evidence>
<dbReference type="Gene3D" id="3.40.640.10">
    <property type="entry name" value="Type I PLP-dependent aspartate aminotransferase-like (Major domain)"/>
    <property type="match status" value="1"/>
</dbReference>
<feature type="modified residue" description="N6-(pyridoxal phosphate)lysine" evidence="5">
    <location>
        <position position="215"/>
    </location>
</feature>
<dbReference type="STRING" id="1817863.A2Y62_00190"/>
<comment type="caution">
    <text evidence="7">The sequence shown here is derived from an EMBL/GenBank/DDBJ whole genome shotgun (WGS) entry which is preliminary data.</text>
</comment>
<feature type="domain" description="Aromatic amino acid beta-eliminating lyase/threonine aldolase" evidence="6">
    <location>
        <begin position="19"/>
        <end position="301"/>
    </location>
</feature>
<dbReference type="InterPro" id="IPR015424">
    <property type="entry name" value="PyrdxlP-dep_Trfase"/>
</dbReference>
<reference evidence="7 8" key="1">
    <citation type="journal article" date="2016" name="Nat. Commun.">
        <title>Thousands of microbial genomes shed light on interconnected biogeochemical processes in an aquifer system.</title>
        <authorList>
            <person name="Anantharaman K."/>
            <person name="Brown C.T."/>
            <person name="Hug L.A."/>
            <person name="Sharon I."/>
            <person name="Castelle C.J."/>
            <person name="Probst A.J."/>
            <person name="Thomas B.C."/>
            <person name="Singh A."/>
            <person name="Wilkins M.J."/>
            <person name="Karaoz U."/>
            <person name="Brodie E.L."/>
            <person name="Williams K.H."/>
            <person name="Hubbard S.S."/>
            <person name="Banfield J.F."/>
        </authorList>
    </citation>
    <scope>NUCLEOTIDE SEQUENCE [LARGE SCALE GENOMIC DNA]</scope>
</reference>
<dbReference type="InterPro" id="IPR015421">
    <property type="entry name" value="PyrdxlP-dep_Trfase_major"/>
</dbReference>
<dbReference type="GO" id="GO:0006567">
    <property type="term" value="P:L-threonine catabolic process"/>
    <property type="evidence" value="ECO:0007669"/>
    <property type="project" value="TreeGrafter"/>
</dbReference>
<dbReference type="Proteomes" id="UP000178943">
    <property type="component" value="Unassembled WGS sequence"/>
</dbReference>
<evidence type="ECO:0000313" key="7">
    <source>
        <dbReference type="EMBL" id="OGF66067.1"/>
    </source>
</evidence>
<evidence type="ECO:0000259" key="6">
    <source>
        <dbReference type="Pfam" id="PF01212"/>
    </source>
</evidence>
<dbReference type="PANTHER" id="PTHR48097">
    <property type="entry name" value="L-THREONINE ALDOLASE-RELATED"/>
    <property type="match status" value="1"/>
</dbReference>
<dbReference type="FunFam" id="3.90.1150.10:FF:000041">
    <property type="entry name" value="Low-specificity L-threonine aldolase"/>
    <property type="match status" value="1"/>
</dbReference>
<dbReference type="PANTHER" id="PTHR48097:SF9">
    <property type="entry name" value="L-THREONINE ALDOLASE"/>
    <property type="match status" value="1"/>
</dbReference>
<dbReference type="InterPro" id="IPR015422">
    <property type="entry name" value="PyrdxlP-dep_Trfase_small"/>
</dbReference>
<organism evidence="7 8">
    <name type="scientific">Candidatus Fischerbacteria bacterium RBG_13_37_8</name>
    <dbReference type="NCBI Taxonomy" id="1817863"/>
    <lineage>
        <taxon>Bacteria</taxon>
        <taxon>Candidatus Fischeribacteriota</taxon>
    </lineage>
</organism>
<sequence length="357" mass="39709">MANVLLINKKNKNRLVFSDFRSDTVTKPTDEMRKAMANADVGDDVLGDDMTVKKLESLAAQLTGMKSALYVPSGTMANELAVKIWTHEGDEVILDSLSHIYFHELSAISIISRVLPRPLNYIDGIPNISEIENNISKPGPFSWKTSLICIENTHNHRGGMVVPLDSFKKLRKLCNNYQIKIHLDGARIFNAAAASGIPVTEFSRYVDSLMFCLSKGLSAPVGSILCGPHDFIEQARKWRRLLGGSMRQAGVIAAAGIVALSSMRERLGEDHARAKSLADEISKFPGICLDTSKIMTNIVIFKFEHPSITTHEFLQKLHSKKILALAMSEKEIRFVTHKDIYDSDIEKAILAFKRILT</sequence>
<comment type="cofactor">
    <cofactor evidence="1">
        <name>pyridoxal 5'-phosphate</name>
        <dbReference type="ChEBI" id="CHEBI:597326"/>
    </cofactor>
</comment>
<dbReference type="InterPro" id="IPR001597">
    <property type="entry name" value="ArAA_b-elim_lyase/Thr_aldolase"/>
</dbReference>
<keyword evidence="3" id="KW-0663">Pyridoxal phosphate</keyword>
<dbReference type="Pfam" id="PF01212">
    <property type="entry name" value="Beta_elim_lyase"/>
    <property type="match status" value="1"/>
</dbReference>
<evidence type="ECO:0000256" key="2">
    <source>
        <dbReference type="ARBA" id="ARBA00006966"/>
    </source>
</evidence>
<evidence type="ECO:0000256" key="1">
    <source>
        <dbReference type="ARBA" id="ARBA00001933"/>
    </source>
</evidence>
<dbReference type="GO" id="GO:0008732">
    <property type="term" value="F:L-allo-threonine aldolase activity"/>
    <property type="evidence" value="ECO:0007669"/>
    <property type="project" value="TreeGrafter"/>
</dbReference>
<proteinExistence type="inferred from homology"/>
<dbReference type="NCBIfam" id="NF041359">
    <property type="entry name" value="GntG_guanitoxin"/>
    <property type="match status" value="1"/>
</dbReference>
<dbReference type="SUPFAM" id="SSF53383">
    <property type="entry name" value="PLP-dependent transferases"/>
    <property type="match status" value="1"/>
</dbReference>
<dbReference type="Gene3D" id="3.90.1150.10">
    <property type="entry name" value="Aspartate Aminotransferase, domain 1"/>
    <property type="match status" value="1"/>
</dbReference>